<dbReference type="EMBL" id="JASMQC010000001">
    <property type="protein sequence ID" value="KAK1948495.1"/>
    <property type="molecule type" value="Genomic_DNA"/>
</dbReference>
<protein>
    <submittedName>
        <fullName evidence="2">Uncharacterized protein</fullName>
    </submittedName>
</protein>
<feature type="region of interest" description="Disordered" evidence="1">
    <location>
        <begin position="642"/>
        <end position="670"/>
    </location>
</feature>
<evidence type="ECO:0000313" key="3">
    <source>
        <dbReference type="Proteomes" id="UP001259832"/>
    </source>
</evidence>
<evidence type="ECO:0000313" key="2">
    <source>
        <dbReference type="EMBL" id="KAK1948495.1"/>
    </source>
</evidence>
<proteinExistence type="predicted"/>
<gene>
    <name evidence="2" type="ORF">P3T76_000784</name>
</gene>
<dbReference type="Proteomes" id="UP001259832">
    <property type="component" value="Unassembled WGS sequence"/>
</dbReference>
<dbReference type="Gene3D" id="3.80.10.10">
    <property type="entry name" value="Ribonuclease Inhibitor"/>
    <property type="match status" value="1"/>
</dbReference>
<reference evidence="2" key="1">
    <citation type="submission" date="2023-08" db="EMBL/GenBank/DDBJ databases">
        <title>Reference Genome Resource for the Citrus Pathogen Phytophthora citrophthora.</title>
        <authorList>
            <person name="Moller H."/>
            <person name="Coetzee B."/>
            <person name="Rose L.J."/>
            <person name="Van Niekerk J.M."/>
        </authorList>
    </citation>
    <scope>NUCLEOTIDE SEQUENCE</scope>
    <source>
        <strain evidence="2">STE-U-9442</strain>
    </source>
</reference>
<accession>A0AAD9H1V8</accession>
<comment type="caution">
    <text evidence="2">The sequence shown here is derived from an EMBL/GenBank/DDBJ whole genome shotgun (WGS) entry which is preliminary data.</text>
</comment>
<evidence type="ECO:0000256" key="1">
    <source>
        <dbReference type="SAM" id="MobiDB-lite"/>
    </source>
</evidence>
<dbReference type="AlphaFoldDB" id="A0AAD9H1V8"/>
<organism evidence="2 3">
    <name type="scientific">Phytophthora citrophthora</name>
    <dbReference type="NCBI Taxonomy" id="4793"/>
    <lineage>
        <taxon>Eukaryota</taxon>
        <taxon>Sar</taxon>
        <taxon>Stramenopiles</taxon>
        <taxon>Oomycota</taxon>
        <taxon>Peronosporomycetes</taxon>
        <taxon>Peronosporales</taxon>
        <taxon>Peronosporaceae</taxon>
        <taxon>Phytophthora</taxon>
    </lineage>
</organism>
<sequence length="670" mass="77046">MDYVSFQGRSAMLPTLPLSVFSHVMEFAVFRYSQSNIPSPRSHPREYLKDVALVSKSWLQPVKQLMTQYEQETMEIHLKTGTLDDIIKVQEEVSTRGAAVRDLRVRIGVKSKHSYGDDDFLLRGKVSEQLQVDWSAILAKMSGLRRLDLKLVPLLSKHLPELLKAAGDHCAQLESLVLPRKPELKEVMQGEQIETVLKSLYATMEQVYVKGNRVGLKQLTVPTRNDAERHRSSTEFLDNVMKFCPNVEYLDGTDRACHSYDGVRCEDKWMVPLNTWVEFNRTCTKLREFQWTAVPFADPFFFAFSETAKPQLEQLTITANMLWSWKEYHRGCGDETTAAIKDCHGHLAKNVQVVLVDCPALKSLTIEIDLQKYSDSAVRHFNIDIYGDDLWASVAENCTLLERLAIRDCSNFEIMTVRPIETFTDESLLYLAELKNLYSLESNAAVMCTGDGIFEYMSQVLEMNYYTGAWRMLDLRIGGQENGDYGVPTFYSVVVDLLRCLSEISEEDFGAVRNKQKFEVFLSNPYHSRVSKQWSSKYMREELRPLMERVKEMHPSAMLNASVNGVSGDSFSKMDTFTMSWRPEDKDRDMFWKSEEDEYYTEDTPSDQLMPDQILNMLHDDTGDDRVPQELFNFFQEILGLNVPDEGNDSSDGDDDIDVEDNTEDNFWGF</sequence>
<dbReference type="InterPro" id="IPR032675">
    <property type="entry name" value="LRR_dom_sf"/>
</dbReference>
<feature type="compositionally biased region" description="Acidic residues" evidence="1">
    <location>
        <begin position="646"/>
        <end position="664"/>
    </location>
</feature>
<name>A0AAD9H1V8_9STRA</name>
<dbReference type="SUPFAM" id="SSF52047">
    <property type="entry name" value="RNI-like"/>
    <property type="match status" value="1"/>
</dbReference>
<keyword evidence="3" id="KW-1185">Reference proteome</keyword>